<dbReference type="InterPro" id="IPR013749">
    <property type="entry name" value="PM/HMP-P_kinase-1"/>
</dbReference>
<organism evidence="15 16">
    <name type="scientific">Enterococcus canintestini</name>
    <dbReference type="NCBI Taxonomy" id="317010"/>
    <lineage>
        <taxon>Bacteria</taxon>
        <taxon>Bacillati</taxon>
        <taxon>Bacillota</taxon>
        <taxon>Bacilli</taxon>
        <taxon>Lactobacillales</taxon>
        <taxon>Enterococcaceae</taxon>
        <taxon>Enterococcus</taxon>
    </lineage>
</organism>
<dbReference type="GO" id="GO:0046872">
    <property type="term" value="F:metal ion binding"/>
    <property type="evidence" value="ECO:0007669"/>
    <property type="project" value="UniProtKB-KW"/>
</dbReference>
<feature type="domain" description="Pyridoxamine kinase/Phosphomethylpyrimidine kinase" evidence="14">
    <location>
        <begin position="47"/>
        <end position="294"/>
    </location>
</feature>
<keyword evidence="8" id="KW-0460">Magnesium</keyword>
<keyword evidence="3" id="KW-0808">Transferase</keyword>
<reference evidence="15 16" key="1">
    <citation type="submission" date="2014-12" db="EMBL/GenBank/DDBJ databases">
        <title>Draft genome sequences of 29 type strains of Enterococci.</title>
        <authorList>
            <person name="Zhong Z."/>
            <person name="Sun Z."/>
            <person name="Liu W."/>
            <person name="Zhang W."/>
            <person name="Zhang H."/>
        </authorList>
    </citation>
    <scope>NUCLEOTIDE SEQUENCE [LARGE SCALE GENOMIC DNA]</scope>
    <source>
        <strain evidence="15 16">DSM 21207</strain>
    </source>
</reference>
<evidence type="ECO:0000256" key="8">
    <source>
        <dbReference type="ARBA" id="ARBA00022842"/>
    </source>
</evidence>
<evidence type="ECO:0000256" key="4">
    <source>
        <dbReference type="ARBA" id="ARBA00022723"/>
    </source>
</evidence>
<dbReference type="FunFam" id="3.40.1190.20:FF:000003">
    <property type="entry name" value="Phosphomethylpyrimidine kinase ThiD"/>
    <property type="match status" value="1"/>
</dbReference>
<dbReference type="GO" id="GO:0005524">
    <property type="term" value="F:ATP binding"/>
    <property type="evidence" value="ECO:0007669"/>
    <property type="project" value="UniProtKB-KW"/>
</dbReference>
<dbReference type="Gene3D" id="3.40.1190.20">
    <property type="match status" value="1"/>
</dbReference>
<dbReference type="PANTHER" id="PTHR20858">
    <property type="entry name" value="PHOSPHOMETHYLPYRIMIDINE KINASE"/>
    <property type="match status" value="1"/>
</dbReference>
<protein>
    <recommendedName>
        <fullName evidence="2">pyridoxal kinase</fullName>
        <ecNumber evidence="2">2.7.1.35</ecNumber>
    </recommendedName>
    <alternativeName>
        <fullName evidence="10">PN/PL/PM kinase</fullName>
    </alternativeName>
    <alternativeName>
        <fullName evidence="11">Pyridoxal kinase</fullName>
    </alternativeName>
    <alternativeName>
        <fullName evidence="9">Pyridoxamine kinase</fullName>
    </alternativeName>
    <alternativeName>
        <fullName evidence="12">Vitamin B6 kinase</fullName>
    </alternativeName>
</protein>
<evidence type="ECO:0000256" key="12">
    <source>
        <dbReference type="ARBA" id="ARBA00042531"/>
    </source>
</evidence>
<evidence type="ECO:0000256" key="5">
    <source>
        <dbReference type="ARBA" id="ARBA00022741"/>
    </source>
</evidence>
<name>A0A1L8R7V4_9ENTE</name>
<dbReference type="GO" id="GO:0009228">
    <property type="term" value="P:thiamine biosynthetic process"/>
    <property type="evidence" value="ECO:0007669"/>
    <property type="project" value="InterPro"/>
</dbReference>
<evidence type="ECO:0000256" key="1">
    <source>
        <dbReference type="ARBA" id="ARBA00009879"/>
    </source>
</evidence>
<evidence type="ECO:0000256" key="9">
    <source>
        <dbReference type="ARBA" id="ARBA00042307"/>
    </source>
</evidence>
<evidence type="ECO:0000256" key="7">
    <source>
        <dbReference type="ARBA" id="ARBA00022840"/>
    </source>
</evidence>
<accession>A0A1L8R7V4</accession>
<dbReference type="GO" id="GO:0008972">
    <property type="term" value="F:phosphomethylpyrimidine kinase activity"/>
    <property type="evidence" value="ECO:0007669"/>
    <property type="project" value="InterPro"/>
</dbReference>
<evidence type="ECO:0000256" key="13">
    <source>
        <dbReference type="ARBA" id="ARBA00049293"/>
    </source>
</evidence>
<evidence type="ECO:0000256" key="2">
    <source>
        <dbReference type="ARBA" id="ARBA00012104"/>
    </source>
</evidence>
<dbReference type="EMBL" id="JXKG01000004">
    <property type="protein sequence ID" value="OJG15827.1"/>
    <property type="molecule type" value="Genomic_DNA"/>
</dbReference>
<proteinExistence type="inferred from homology"/>
<dbReference type="EC" id="2.7.1.35" evidence="2"/>
<keyword evidence="4" id="KW-0479">Metal-binding</keyword>
<dbReference type="Proteomes" id="UP000182835">
    <property type="component" value="Unassembled WGS sequence"/>
</dbReference>
<comment type="catalytic activity">
    <reaction evidence="13">
        <text>pyridoxal + ATP = pyridoxal 5'-phosphate + ADP + H(+)</text>
        <dbReference type="Rhea" id="RHEA:10224"/>
        <dbReference type="ChEBI" id="CHEBI:15378"/>
        <dbReference type="ChEBI" id="CHEBI:17310"/>
        <dbReference type="ChEBI" id="CHEBI:30616"/>
        <dbReference type="ChEBI" id="CHEBI:456216"/>
        <dbReference type="ChEBI" id="CHEBI:597326"/>
        <dbReference type="EC" id="2.7.1.35"/>
    </reaction>
</comment>
<comment type="caution">
    <text evidence="15">The sequence shown here is derived from an EMBL/GenBank/DDBJ whole genome shotgun (WGS) entry which is preliminary data.</text>
</comment>
<comment type="similarity">
    <text evidence="1">Belongs to the ThiD family.</text>
</comment>
<evidence type="ECO:0000256" key="3">
    <source>
        <dbReference type="ARBA" id="ARBA00022679"/>
    </source>
</evidence>
<evidence type="ECO:0000259" key="14">
    <source>
        <dbReference type="Pfam" id="PF08543"/>
    </source>
</evidence>
<dbReference type="GO" id="GO:0008478">
    <property type="term" value="F:pyridoxal kinase activity"/>
    <property type="evidence" value="ECO:0007669"/>
    <property type="project" value="UniProtKB-EC"/>
</dbReference>
<dbReference type="PANTHER" id="PTHR20858:SF19">
    <property type="entry name" value="PYRIDOXINE KINASE"/>
    <property type="match status" value="1"/>
</dbReference>
<evidence type="ECO:0000313" key="16">
    <source>
        <dbReference type="Proteomes" id="UP000182835"/>
    </source>
</evidence>
<dbReference type="GO" id="GO:0005829">
    <property type="term" value="C:cytosol"/>
    <property type="evidence" value="ECO:0007669"/>
    <property type="project" value="TreeGrafter"/>
</dbReference>
<keyword evidence="6 15" id="KW-0418">Kinase</keyword>
<gene>
    <name evidence="15" type="ORF">RU96_GL001804</name>
</gene>
<evidence type="ECO:0000313" key="15">
    <source>
        <dbReference type="EMBL" id="OJG15827.1"/>
    </source>
</evidence>
<sequence>MIGWFQNKPIGRFRQGWEVLYLKRVFAIIRTKRSVSMKKVLTIAGSDSTGGAGLEADLKTFEEYGVFGFASITAIVTMDPATGWSHEVTELPADLLVKQLISAFAGEEMAALKTGMMGNEANILATVDFLADKKVANIVVDPVIACKGTAQILQPQVVAALKKYLLPLATITTPNLVEAGILSELGDLTSVADMQKAARAIYQQGAKNVIVKGGHRLKEDKAIDVFYDGTDFVTLENELYQTDYNHGAGCTFAAAVTAGVAKGAPVNRAVSMAKQFVAAAIKEGLQINPYVGHVWHGAYNQAENRMAVTQ</sequence>
<dbReference type="AlphaFoldDB" id="A0A1L8R7V4"/>
<dbReference type="InterPro" id="IPR004399">
    <property type="entry name" value="HMP/HMP-P_kinase_dom"/>
</dbReference>
<dbReference type="Pfam" id="PF08543">
    <property type="entry name" value="Phos_pyr_kin"/>
    <property type="match status" value="1"/>
</dbReference>
<dbReference type="SUPFAM" id="SSF53613">
    <property type="entry name" value="Ribokinase-like"/>
    <property type="match status" value="1"/>
</dbReference>
<keyword evidence="5" id="KW-0547">Nucleotide-binding</keyword>
<evidence type="ECO:0000256" key="10">
    <source>
        <dbReference type="ARBA" id="ARBA00042348"/>
    </source>
</evidence>
<evidence type="ECO:0000256" key="11">
    <source>
        <dbReference type="ARBA" id="ARBA00042396"/>
    </source>
</evidence>
<dbReference type="STRING" id="317010.RU96_GL001804"/>
<evidence type="ECO:0000256" key="6">
    <source>
        <dbReference type="ARBA" id="ARBA00022777"/>
    </source>
</evidence>
<keyword evidence="7" id="KW-0067">ATP-binding</keyword>
<dbReference type="CDD" id="cd01169">
    <property type="entry name" value="HMPP_kinase"/>
    <property type="match status" value="1"/>
</dbReference>
<dbReference type="GO" id="GO:0008902">
    <property type="term" value="F:hydroxymethylpyrimidine kinase activity"/>
    <property type="evidence" value="ECO:0007669"/>
    <property type="project" value="TreeGrafter"/>
</dbReference>
<dbReference type="InterPro" id="IPR029056">
    <property type="entry name" value="Ribokinase-like"/>
</dbReference>
<dbReference type="NCBIfam" id="TIGR00097">
    <property type="entry name" value="HMP-P_kinase"/>
    <property type="match status" value="1"/>
</dbReference>